<evidence type="ECO:0000256" key="1">
    <source>
        <dbReference type="ARBA" id="ARBA00022574"/>
    </source>
</evidence>
<feature type="repeat" description="WD" evidence="3">
    <location>
        <begin position="969"/>
        <end position="1010"/>
    </location>
</feature>
<feature type="repeat" description="WD" evidence="3">
    <location>
        <begin position="1011"/>
        <end position="1052"/>
    </location>
</feature>
<dbReference type="SUPFAM" id="SSF53167">
    <property type="entry name" value="Purine and uridine phosphorylases"/>
    <property type="match status" value="1"/>
</dbReference>
<sequence>MMNIPLPCLTHDDYTVALICPMGVELAPVRAMLDEEHQALPLRRDLNSYTLGRMGVHNVAIAVMPEIGTNKAATVATQLLNDFESIRFGLLVGIGGGIPDEDGNDIRLGDVVVSKPTSEFGGVVQFDMGKVHPNGRFERTGSLNKPPAVLMANVHKLEAEHRILGNKITQYLSEMLDRFPAMEDGYICPGVGQDRLFEANYNHTGGSACGQCDPGRVVERVARRKTTPRIHYGTIGSANEVIKDSQTRDRLRKDLGILCVEMEAAGLMDEFSCLVIRGICDYADSHKNKRWQPYAAATAAAYAKELLSIIPAQEIKKTSKAADAFEKLREQDRLLGKLPHDKRVVFNSYDNQHDPLCLPDTRVDVLKDIIHWADGCDERGIFWLKGMAGTGKSTIARTIARKYHDENRLGASFFFSQREDYLSKAGKFFTSVALQLASSSTMIKNGICEAIAKRGDIADQAFRDQWTQLILKPLSELSVGSSQPPFVLVVDALDECENVNDIRAILLLLHEARELKALRLRIFMTSRPETGIREGFHQILGTEYHDLVLHNISSPIINHDISTFFKHNLGIIRSNRSLPADWPGEQTIEDLVYSAGGLFIWAATACRFISGGGPLTKSRLSTVLKGDPTKGPEGKLNEIYNTILENSVRGDYDEMERAELLGLLNVILGTIVTLLSSIPINSLERLLHITKEDLCHMLGGLHSVLGVPKDMQYPIRLHHPSFRDFVFDKQRCNDRFWVDEKKAHERLAKSCLELLSKNLRRDICDLSSLGTLATDVDSSRVKQRIPADLQYACRYWVQHIRRSEAQLSDGCQVHQFLRDHFLHWLEALSLTSKMAEGCNMITDLSKHLSALQFDSNAELPSLVHDAQRFTLKHRSVIEMAPLQVYSSALLFSPTNSVVKELFSNQAPRWIKSMPAVEDDWGALLQTIQGHSRSVYVAAFSPDGKLIASASSDNTVKLWDSDTGAPRGTLEGHLDVVRAVAFSPNGQILASASADKSIMLWDPCTGKLHSTLVGHSDWVRAVVFSPDGKSLASASSDRTVKLWDFGTKTVRGTFEYHSNWVKTVIFSPDGRLLVSTSSKTIQLWDLTSDTSYATFKGHSDWVKAVAFSRDGQILASGSYDKTVKLWNVKTGKSFCTLEGHSDGVRAVVFSPDGQHLASGSTDKTVKLWEVKTGAIRGTFTGHSGWVRALDFSPDGQLLISASSDMTVKLWDPRTEATRSETTPSALKGHSDGVWKLAHSPDGQHLASASFDGSIKLWDLRTGTLSADLIGHSMPVSAVAFSPNSQILASSSSDKTVKLWDVDTRVCSTLEGHLDAVMAVAFSPDGYLLASVSSDNTARLWNPETKELLQVLWLPVGHQPMLTESSPHGGRNPPTRLQLPRKTRLIHQLLGIETFPLQWIPQYLLFL</sequence>
<keyword evidence="7" id="KW-1185">Reference proteome</keyword>
<feature type="repeat" description="WD" evidence="3">
    <location>
        <begin position="1136"/>
        <end position="1177"/>
    </location>
</feature>
<dbReference type="EMBL" id="ML977642">
    <property type="protein sequence ID" value="KAF1995243.1"/>
    <property type="molecule type" value="Genomic_DNA"/>
</dbReference>
<dbReference type="Pfam" id="PF01048">
    <property type="entry name" value="PNP_UDP_1"/>
    <property type="match status" value="1"/>
</dbReference>
<dbReference type="Gene3D" id="3.40.50.1580">
    <property type="entry name" value="Nucleoside phosphorylase domain"/>
    <property type="match status" value="1"/>
</dbReference>
<dbReference type="InterPro" id="IPR015943">
    <property type="entry name" value="WD40/YVTN_repeat-like_dom_sf"/>
</dbReference>
<dbReference type="Pfam" id="PF24883">
    <property type="entry name" value="NPHP3_N"/>
    <property type="match status" value="1"/>
</dbReference>
<dbReference type="InterPro" id="IPR056884">
    <property type="entry name" value="NPHP3-like_N"/>
</dbReference>
<dbReference type="GO" id="GO:0003824">
    <property type="term" value="F:catalytic activity"/>
    <property type="evidence" value="ECO:0007669"/>
    <property type="project" value="InterPro"/>
</dbReference>
<dbReference type="InterPro" id="IPR036322">
    <property type="entry name" value="WD40_repeat_dom_sf"/>
</dbReference>
<dbReference type="InterPro" id="IPR035994">
    <property type="entry name" value="Nucleoside_phosphorylase_sf"/>
</dbReference>
<dbReference type="InterPro" id="IPR019775">
    <property type="entry name" value="WD40_repeat_CS"/>
</dbReference>
<evidence type="ECO:0000313" key="7">
    <source>
        <dbReference type="Proteomes" id="UP000799779"/>
    </source>
</evidence>
<feature type="repeat" description="WD" evidence="3">
    <location>
        <begin position="1225"/>
        <end position="1266"/>
    </location>
</feature>
<dbReference type="PRINTS" id="PR00320">
    <property type="entry name" value="GPROTEINBRPT"/>
</dbReference>
<dbReference type="InterPro" id="IPR011047">
    <property type="entry name" value="Quinoprotein_ADH-like_sf"/>
</dbReference>
<protein>
    <submittedName>
        <fullName evidence="6">Uncharacterized protein</fullName>
    </submittedName>
</protein>
<feature type="repeat" description="WD" evidence="3">
    <location>
        <begin position="1094"/>
        <end position="1135"/>
    </location>
</feature>
<evidence type="ECO:0000259" key="5">
    <source>
        <dbReference type="Pfam" id="PF24883"/>
    </source>
</evidence>
<dbReference type="OrthoDB" id="674604at2759"/>
<dbReference type="GO" id="GO:0009116">
    <property type="term" value="P:nucleoside metabolic process"/>
    <property type="evidence" value="ECO:0007669"/>
    <property type="project" value="InterPro"/>
</dbReference>
<dbReference type="Pfam" id="PF00400">
    <property type="entry name" value="WD40"/>
    <property type="match status" value="10"/>
</dbReference>
<dbReference type="SUPFAM" id="SSF50998">
    <property type="entry name" value="Quinoprotein alcohol dehydrogenase-like"/>
    <property type="match status" value="1"/>
</dbReference>
<dbReference type="InterPro" id="IPR020472">
    <property type="entry name" value="WD40_PAC1"/>
</dbReference>
<evidence type="ECO:0000256" key="3">
    <source>
        <dbReference type="PROSITE-ProRule" id="PRU00221"/>
    </source>
</evidence>
<dbReference type="InterPro" id="IPR001680">
    <property type="entry name" value="WD40_rpt"/>
</dbReference>
<name>A0A6A5W0E0_9PLEO</name>
<keyword evidence="2" id="KW-0677">Repeat</keyword>
<dbReference type="CDD" id="cd00200">
    <property type="entry name" value="WD40"/>
    <property type="match status" value="1"/>
</dbReference>
<feature type="domain" description="Nucleoside phosphorylase" evidence="4">
    <location>
        <begin position="15"/>
        <end position="305"/>
    </location>
</feature>
<dbReference type="PROSITE" id="PS50294">
    <property type="entry name" value="WD_REPEATS_REGION"/>
    <property type="match status" value="10"/>
</dbReference>
<dbReference type="PROSITE" id="PS50082">
    <property type="entry name" value="WD_REPEATS_2"/>
    <property type="match status" value="10"/>
</dbReference>
<dbReference type="InterPro" id="IPR050349">
    <property type="entry name" value="WD_LIS1/nudF_dynein_reg"/>
</dbReference>
<feature type="repeat" description="WD" evidence="3">
    <location>
        <begin position="1178"/>
        <end position="1219"/>
    </location>
</feature>
<dbReference type="InterPro" id="IPR027417">
    <property type="entry name" value="P-loop_NTPase"/>
</dbReference>
<dbReference type="PROSITE" id="PS00678">
    <property type="entry name" value="WD_REPEATS_1"/>
    <property type="match status" value="5"/>
</dbReference>
<reference evidence="6" key="1">
    <citation type="journal article" date="2020" name="Stud. Mycol.">
        <title>101 Dothideomycetes genomes: a test case for predicting lifestyles and emergence of pathogens.</title>
        <authorList>
            <person name="Haridas S."/>
            <person name="Albert R."/>
            <person name="Binder M."/>
            <person name="Bloem J."/>
            <person name="Labutti K."/>
            <person name="Salamov A."/>
            <person name="Andreopoulos B."/>
            <person name="Baker S."/>
            <person name="Barry K."/>
            <person name="Bills G."/>
            <person name="Bluhm B."/>
            <person name="Cannon C."/>
            <person name="Castanera R."/>
            <person name="Culley D."/>
            <person name="Daum C."/>
            <person name="Ezra D."/>
            <person name="Gonzalez J."/>
            <person name="Henrissat B."/>
            <person name="Kuo A."/>
            <person name="Liang C."/>
            <person name="Lipzen A."/>
            <person name="Lutzoni F."/>
            <person name="Magnuson J."/>
            <person name="Mondo S."/>
            <person name="Nolan M."/>
            <person name="Ohm R."/>
            <person name="Pangilinan J."/>
            <person name="Park H.-J."/>
            <person name="Ramirez L."/>
            <person name="Alfaro M."/>
            <person name="Sun H."/>
            <person name="Tritt A."/>
            <person name="Yoshinaga Y."/>
            <person name="Zwiers L.-H."/>
            <person name="Turgeon B."/>
            <person name="Goodwin S."/>
            <person name="Spatafora J."/>
            <person name="Crous P."/>
            <person name="Grigoriev I."/>
        </authorList>
    </citation>
    <scope>NUCLEOTIDE SEQUENCE</scope>
    <source>
        <strain evidence="6">CBS 123094</strain>
    </source>
</reference>
<organism evidence="6 7">
    <name type="scientific">Amniculicola lignicola CBS 123094</name>
    <dbReference type="NCBI Taxonomy" id="1392246"/>
    <lineage>
        <taxon>Eukaryota</taxon>
        <taxon>Fungi</taxon>
        <taxon>Dikarya</taxon>
        <taxon>Ascomycota</taxon>
        <taxon>Pezizomycotina</taxon>
        <taxon>Dothideomycetes</taxon>
        <taxon>Pleosporomycetidae</taxon>
        <taxon>Pleosporales</taxon>
        <taxon>Amniculicolaceae</taxon>
        <taxon>Amniculicola</taxon>
    </lineage>
</organism>
<keyword evidence="1 3" id="KW-0853">WD repeat</keyword>
<evidence type="ECO:0000256" key="2">
    <source>
        <dbReference type="ARBA" id="ARBA00022737"/>
    </source>
</evidence>
<dbReference type="Proteomes" id="UP000799779">
    <property type="component" value="Unassembled WGS sequence"/>
</dbReference>
<evidence type="ECO:0000313" key="6">
    <source>
        <dbReference type="EMBL" id="KAF1995243.1"/>
    </source>
</evidence>
<dbReference type="Gene3D" id="3.40.50.300">
    <property type="entry name" value="P-loop containing nucleotide triphosphate hydrolases"/>
    <property type="match status" value="1"/>
</dbReference>
<evidence type="ECO:0000259" key="4">
    <source>
        <dbReference type="Pfam" id="PF01048"/>
    </source>
</evidence>
<feature type="repeat" description="WD" evidence="3">
    <location>
        <begin position="1267"/>
        <end position="1302"/>
    </location>
</feature>
<proteinExistence type="predicted"/>
<dbReference type="SUPFAM" id="SSF50978">
    <property type="entry name" value="WD40 repeat-like"/>
    <property type="match status" value="1"/>
</dbReference>
<dbReference type="InterPro" id="IPR000845">
    <property type="entry name" value="Nucleoside_phosphorylase_d"/>
</dbReference>
<dbReference type="Gene3D" id="2.130.10.10">
    <property type="entry name" value="YVTN repeat-like/Quinoprotein amine dehydrogenase"/>
    <property type="match status" value="4"/>
</dbReference>
<feature type="repeat" description="WD" evidence="3">
    <location>
        <begin position="1308"/>
        <end position="1349"/>
    </location>
</feature>
<feature type="repeat" description="WD" evidence="3">
    <location>
        <begin position="927"/>
        <end position="968"/>
    </location>
</feature>
<accession>A0A6A5W0E0</accession>
<feature type="domain" description="Nephrocystin 3-like N-terminal" evidence="5">
    <location>
        <begin position="369"/>
        <end position="527"/>
    </location>
</feature>
<dbReference type="SUPFAM" id="SSF52540">
    <property type="entry name" value="P-loop containing nucleoside triphosphate hydrolases"/>
    <property type="match status" value="1"/>
</dbReference>
<gene>
    <name evidence="6" type="ORF">P154DRAFT_556858</name>
</gene>
<dbReference type="SMART" id="SM00320">
    <property type="entry name" value="WD40"/>
    <property type="match status" value="10"/>
</dbReference>
<dbReference type="PANTHER" id="PTHR44129">
    <property type="entry name" value="WD REPEAT-CONTAINING PROTEIN POP1"/>
    <property type="match status" value="1"/>
</dbReference>
<feature type="repeat" description="WD" evidence="3">
    <location>
        <begin position="1053"/>
        <end position="1093"/>
    </location>
</feature>